<keyword evidence="3 5" id="KW-0378">Hydrolase</keyword>
<keyword evidence="6" id="KW-1185">Reference proteome</keyword>
<dbReference type="InterPro" id="IPR050695">
    <property type="entry name" value="N-acetylmuramoyl_amidase_3"/>
</dbReference>
<proteinExistence type="predicted"/>
<dbReference type="SUPFAM" id="SSF53187">
    <property type="entry name" value="Zn-dependent exopeptidases"/>
    <property type="match status" value="1"/>
</dbReference>
<dbReference type="EC" id="3.5.1.28" evidence="2"/>
<accession>A0ABZ0IB90</accession>
<dbReference type="InterPro" id="IPR021731">
    <property type="entry name" value="AMIN_dom"/>
</dbReference>
<evidence type="ECO:0000256" key="2">
    <source>
        <dbReference type="ARBA" id="ARBA00011901"/>
    </source>
</evidence>
<dbReference type="SMART" id="SM00257">
    <property type="entry name" value="LysM"/>
    <property type="match status" value="1"/>
</dbReference>
<dbReference type="InterPro" id="IPR002508">
    <property type="entry name" value="MurNAc-LAA_cat"/>
</dbReference>
<sequence>MPSLLQATPVEVKDLRLWRAPDHTRLVLDLSGPAQHRLLELKNPRRLVVDVTDARLIAKIDNLGLEKTPISSIRSGVREGDDLRLVLDLREAVRPRSFALKASERADDRLVIDLYDLETEVTAPEVKKSARSTDRRDVVIAIDAGHGGEDPGASGPGRLREKQVVLEIAKELHGLFEADAGFAPTLIRSGDYYISLKGRRDLARKRQADMFVSVHADAFRDKRARGASVYALSTRGATSTTASYLAQRENAADLLGGVSLGDKEDSLAMTLADLSMTATLDSSLNVGASVLKQMNGFARLHKKQVEQAGFAVLKSPDVPSILVETGFISNPEEARKLATASYRKRMANAIHSGIVQWFRAHPPPGSLLAHLRDEGDQEYKIVGGDTLSGIAQRFNVSVNLLSSYNNLRNSKILVGQTLRIPN</sequence>
<name>A0ABZ0IB90_9GAMM</name>
<feature type="domain" description="LysM" evidence="4">
    <location>
        <begin position="377"/>
        <end position="420"/>
    </location>
</feature>
<dbReference type="EMBL" id="CP136864">
    <property type="protein sequence ID" value="WOJ95296.1"/>
    <property type="molecule type" value="Genomic_DNA"/>
</dbReference>
<evidence type="ECO:0000313" key="5">
    <source>
        <dbReference type="EMBL" id="WOJ95296.1"/>
    </source>
</evidence>
<dbReference type="Pfam" id="PF11741">
    <property type="entry name" value="AMIN"/>
    <property type="match status" value="1"/>
</dbReference>
<reference evidence="5 6" key="1">
    <citation type="submission" date="2023-10" db="EMBL/GenBank/DDBJ databases">
        <title>Two novel species belonging to the OM43/NOR5 clade.</title>
        <authorList>
            <person name="Park M."/>
        </authorList>
    </citation>
    <scope>NUCLEOTIDE SEQUENCE [LARGE SCALE GENOMIC DNA]</scope>
    <source>
        <strain evidence="5 6">IMCC43200</strain>
    </source>
</reference>
<dbReference type="CDD" id="cd00118">
    <property type="entry name" value="LysM"/>
    <property type="match status" value="1"/>
</dbReference>
<dbReference type="CDD" id="cd02696">
    <property type="entry name" value="MurNAc-LAA"/>
    <property type="match status" value="1"/>
</dbReference>
<dbReference type="PANTHER" id="PTHR30404">
    <property type="entry name" value="N-ACETYLMURAMOYL-L-ALANINE AMIDASE"/>
    <property type="match status" value="1"/>
</dbReference>
<dbReference type="GO" id="GO:0008745">
    <property type="term" value="F:N-acetylmuramoyl-L-alanine amidase activity"/>
    <property type="evidence" value="ECO:0007669"/>
    <property type="project" value="UniProtKB-EC"/>
</dbReference>
<dbReference type="RefSeq" id="WP_407349932.1">
    <property type="nucleotide sequence ID" value="NZ_CP136864.1"/>
</dbReference>
<dbReference type="PANTHER" id="PTHR30404:SF0">
    <property type="entry name" value="N-ACETYLMURAMOYL-L-ALANINE AMIDASE AMIC"/>
    <property type="match status" value="1"/>
</dbReference>
<dbReference type="InterPro" id="IPR036779">
    <property type="entry name" value="LysM_dom_sf"/>
</dbReference>
<dbReference type="Proteomes" id="UP001626537">
    <property type="component" value="Chromosome"/>
</dbReference>
<dbReference type="SUPFAM" id="SSF54106">
    <property type="entry name" value="LysM domain"/>
    <property type="match status" value="1"/>
</dbReference>
<organism evidence="5 6">
    <name type="scientific">Congregibacter variabilis</name>
    <dbReference type="NCBI Taxonomy" id="3081200"/>
    <lineage>
        <taxon>Bacteria</taxon>
        <taxon>Pseudomonadati</taxon>
        <taxon>Pseudomonadota</taxon>
        <taxon>Gammaproteobacteria</taxon>
        <taxon>Cellvibrionales</taxon>
        <taxon>Halieaceae</taxon>
        <taxon>Congregibacter</taxon>
    </lineage>
</organism>
<dbReference type="Pfam" id="PF01476">
    <property type="entry name" value="LysM"/>
    <property type="match status" value="1"/>
</dbReference>
<evidence type="ECO:0000259" key="4">
    <source>
        <dbReference type="PROSITE" id="PS51782"/>
    </source>
</evidence>
<dbReference type="PROSITE" id="PS51782">
    <property type="entry name" value="LYSM"/>
    <property type="match status" value="1"/>
</dbReference>
<dbReference type="Pfam" id="PF01520">
    <property type="entry name" value="Amidase_3"/>
    <property type="match status" value="1"/>
</dbReference>
<gene>
    <name evidence="5" type="ORF">R0135_14955</name>
</gene>
<dbReference type="Gene3D" id="3.10.350.10">
    <property type="entry name" value="LysM domain"/>
    <property type="match status" value="1"/>
</dbReference>
<comment type="catalytic activity">
    <reaction evidence="1">
        <text>Hydrolyzes the link between N-acetylmuramoyl residues and L-amino acid residues in certain cell-wall glycopeptides.</text>
        <dbReference type="EC" id="3.5.1.28"/>
    </reaction>
</comment>
<dbReference type="SMART" id="SM00646">
    <property type="entry name" value="Ami_3"/>
    <property type="match status" value="1"/>
</dbReference>
<dbReference type="Gene3D" id="2.60.40.3500">
    <property type="match status" value="1"/>
</dbReference>
<protein>
    <recommendedName>
        <fullName evidence="2">N-acetylmuramoyl-L-alanine amidase</fullName>
        <ecNumber evidence="2">3.5.1.28</ecNumber>
    </recommendedName>
</protein>
<evidence type="ECO:0000256" key="1">
    <source>
        <dbReference type="ARBA" id="ARBA00001561"/>
    </source>
</evidence>
<evidence type="ECO:0000313" key="6">
    <source>
        <dbReference type="Proteomes" id="UP001626537"/>
    </source>
</evidence>
<evidence type="ECO:0000256" key="3">
    <source>
        <dbReference type="ARBA" id="ARBA00022801"/>
    </source>
</evidence>
<dbReference type="Gene3D" id="3.40.630.40">
    <property type="entry name" value="Zn-dependent exopeptidases"/>
    <property type="match status" value="1"/>
</dbReference>
<dbReference type="InterPro" id="IPR018392">
    <property type="entry name" value="LysM"/>
</dbReference>